<dbReference type="EMBL" id="BAABJO010000052">
    <property type="protein sequence ID" value="GAA5141277.1"/>
    <property type="molecule type" value="Genomic_DNA"/>
</dbReference>
<accession>A0ABP9P5R2</accession>
<dbReference type="RefSeq" id="WP_345612928.1">
    <property type="nucleotide sequence ID" value="NZ_BAABJO010000052.1"/>
</dbReference>
<proteinExistence type="predicted"/>
<dbReference type="InterPro" id="IPR011050">
    <property type="entry name" value="Pectin_lyase_fold/virulence"/>
</dbReference>
<dbReference type="Gene3D" id="2.160.20.10">
    <property type="entry name" value="Single-stranded right-handed beta-helix, Pectin lyase-like"/>
    <property type="match status" value="1"/>
</dbReference>
<gene>
    <name evidence="2" type="ORF">GCM10023320_80100</name>
</gene>
<evidence type="ECO:0000313" key="2">
    <source>
        <dbReference type="EMBL" id="GAA5141277.1"/>
    </source>
</evidence>
<evidence type="ECO:0000259" key="1">
    <source>
        <dbReference type="Pfam" id="PF13229"/>
    </source>
</evidence>
<sequence>MTTDALPQSRRPVRLALARWGAVLAVAALGLVGCGSSETGSAHPQAPPAGDRARCTIEGAVGSVPPVVPGDVVCLSGTLDSRLTIDTGGTPDRPVTYLGVGPATVAGIDVLTSNVVVQGFESVDAHSMGAKLQGDNIVFQDNTIRHPVNAGDDTDGVRFFGDHITMRRNVISDVSDGSDCSDDGCGDGPHPDCFQTYYSAEYPTSSDIVIDGNRCEDVAAQCLIAEGPNLPDEGVQGPGTSANWTFSNNYCDDGAVQAVMIKDVQNAQITANDFEGHNDKAIALADGSTGAHVDGNTLNPRIPKLITFDDDHEAAGYVGPPPDED</sequence>
<dbReference type="InterPro" id="IPR039448">
    <property type="entry name" value="Beta_helix"/>
</dbReference>
<dbReference type="InterPro" id="IPR006626">
    <property type="entry name" value="PbH1"/>
</dbReference>
<comment type="caution">
    <text evidence="2">The sequence shown here is derived from an EMBL/GenBank/DDBJ whole genome shotgun (WGS) entry which is preliminary data.</text>
</comment>
<dbReference type="Proteomes" id="UP001500804">
    <property type="component" value="Unassembled WGS sequence"/>
</dbReference>
<dbReference type="InterPro" id="IPR012334">
    <property type="entry name" value="Pectin_lyas_fold"/>
</dbReference>
<protein>
    <recommendedName>
        <fullName evidence="1">Right handed beta helix domain-containing protein</fullName>
    </recommendedName>
</protein>
<organism evidence="2 3">
    <name type="scientific">Pseudonocardia adelaidensis</name>
    <dbReference type="NCBI Taxonomy" id="648754"/>
    <lineage>
        <taxon>Bacteria</taxon>
        <taxon>Bacillati</taxon>
        <taxon>Actinomycetota</taxon>
        <taxon>Actinomycetes</taxon>
        <taxon>Pseudonocardiales</taxon>
        <taxon>Pseudonocardiaceae</taxon>
        <taxon>Pseudonocardia</taxon>
    </lineage>
</organism>
<feature type="domain" description="Right handed beta helix" evidence="1">
    <location>
        <begin position="116"/>
        <end position="298"/>
    </location>
</feature>
<dbReference type="SMART" id="SM00710">
    <property type="entry name" value="PbH1"/>
    <property type="match status" value="4"/>
</dbReference>
<name>A0ABP9P5R2_9PSEU</name>
<dbReference type="SUPFAM" id="SSF51126">
    <property type="entry name" value="Pectin lyase-like"/>
    <property type="match status" value="1"/>
</dbReference>
<evidence type="ECO:0000313" key="3">
    <source>
        <dbReference type="Proteomes" id="UP001500804"/>
    </source>
</evidence>
<reference evidence="3" key="1">
    <citation type="journal article" date="2019" name="Int. J. Syst. Evol. Microbiol.">
        <title>The Global Catalogue of Microorganisms (GCM) 10K type strain sequencing project: providing services to taxonomists for standard genome sequencing and annotation.</title>
        <authorList>
            <consortium name="The Broad Institute Genomics Platform"/>
            <consortium name="The Broad Institute Genome Sequencing Center for Infectious Disease"/>
            <person name="Wu L."/>
            <person name="Ma J."/>
        </authorList>
    </citation>
    <scope>NUCLEOTIDE SEQUENCE [LARGE SCALE GENOMIC DNA]</scope>
    <source>
        <strain evidence="3">JCM 18302</strain>
    </source>
</reference>
<dbReference type="Pfam" id="PF13229">
    <property type="entry name" value="Beta_helix"/>
    <property type="match status" value="1"/>
</dbReference>
<keyword evidence="3" id="KW-1185">Reference proteome</keyword>